<keyword evidence="2" id="KW-1185">Reference proteome</keyword>
<evidence type="ECO:0000313" key="2">
    <source>
        <dbReference type="Proteomes" id="UP000261600"/>
    </source>
</evidence>
<evidence type="ECO:0000313" key="1">
    <source>
        <dbReference type="Ensembl" id="ENSMALP00000019337.1"/>
    </source>
</evidence>
<reference evidence="1" key="2">
    <citation type="submission" date="2025-09" db="UniProtKB">
        <authorList>
            <consortium name="Ensembl"/>
        </authorList>
    </citation>
    <scope>IDENTIFICATION</scope>
</reference>
<dbReference type="Proteomes" id="UP000261600">
    <property type="component" value="Unplaced"/>
</dbReference>
<proteinExistence type="predicted"/>
<organism evidence="1 2">
    <name type="scientific">Monopterus albus</name>
    <name type="common">Swamp eel</name>
    <dbReference type="NCBI Taxonomy" id="43700"/>
    <lineage>
        <taxon>Eukaryota</taxon>
        <taxon>Metazoa</taxon>
        <taxon>Chordata</taxon>
        <taxon>Craniata</taxon>
        <taxon>Vertebrata</taxon>
        <taxon>Euteleostomi</taxon>
        <taxon>Actinopterygii</taxon>
        <taxon>Neopterygii</taxon>
        <taxon>Teleostei</taxon>
        <taxon>Neoteleostei</taxon>
        <taxon>Acanthomorphata</taxon>
        <taxon>Anabantaria</taxon>
        <taxon>Synbranchiformes</taxon>
        <taxon>Synbranchidae</taxon>
        <taxon>Monopterus</taxon>
    </lineage>
</organism>
<sequence length="153" mass="16369">MNKPSCPPGMKWDRLVRICISNRMEPLTGDVVSASEMLLHFVIYLLTHVCVVRLAGDAESAPESPATVLLPQPQRNGWTEMFHLVPSPCPHLYLGTQTGLTWEEGLPLCGAPLKPSGTEVGGALSACSTVTEHRIPLPATELGGTALVTTKTV</sequence>
<name>A0A3Q3JVW9_MONAL</name>
<dbReference type="Ensembl" id="ENSMALT00000019722.1">
    <property type="protein sequence ID" value="ENSMALP00000019337.1"/>
    <property type="gene ID" value="ENSMALG00000013501.1"/>
</dbReference>
<accession>A0A3Q3JVW9</accession>
<dbReference type="AlphaFoldDB" id="A0A3Q3JVW9"/>
<reference evidence="1" key="1">
    <citation type="submission" date="2025-08" db="UniProtKB">
        <authorList>
            <consortium name="Ensembl"/>
        </authorList>
    </citation>
    <scope>IDENTIFICATION</scope>
</reference>
<protein>
    <submittedName>
        <fullName evidence="1">Uncharacterized protein</fullName>
    </submittedName>
</protein>